<evidence type="ECO:0000313" key="22">
    <source>
        <dbReference type="Proteomes" id="UP001054945"/>
    </source>
</evidence>
<dbReference type="PANTHER" id="PTHR43394:SF17">
    <property type="entry name" value="MITOCHONDRIAL POTASSIUM CHANNEL ATP-BINDING SUBUNIT"/>
    <property type="match status" value="1"/>
</dbReference>
<evidence type="ECO:0000256" key="14">
    <source>
        <dbReference type="ARBA" id="ARBA00023136"/>
    </source>
</evidence>
<dbReference type="Pfam" id="PF00664">
    <property type="entry name" value="ABC_membrane"/>
    <property type="match status" value="1"/>
</dbReference>
<dbReference type="Proteomes" id="UP001054945">
    <property type="component" value="Unassembled WGS sequence"/>
</dbReference>
<gene>
    <name evidence="21" type="primary">abcb8</name>
    <name evidence="21" type="ORF">CEXT_226531</name>
</gene>
<keyword evidence="7" id="KW-0999">Mitochondrion inner membrane</keyword>
<dbReference type="AlphaFoldDB" id="A0AAV4XMP2"/>
<dbReference type="PROSITE" id="PS50893">
    <property type="entry name" value="ABC_TRANSPORTER_2"/>
    <property type="match status" value="1"/>
</dbReference>
<dbReference type="GO" id="GO:0015421">
    <property type="term" value="F:ABC-type oligopeptide transporter activity"/>
    <property type="evidence" value="ECO:0007669"/>
    <property type="project" value="TreeGrafter"/>
</dbReference>
<dbReference type="PANTHER" id="PTHR43394">
    <property type="entry name" value="ATP-DEPENDENT PERMEASE MDL1, MITOCHONDRIAL"/>
    <property type="match status" value="1"/>
</dbReference>
<organism evidence="21 22">
    <name type="scientific">Caerostris extrusa</name>
    <name type="common">Bark spider</name>
    <name type="synonym">Caerostris bankana</name>
    <dbReference type="NCBI Taxonomy" id="172846"/>
    <lineage>
        <taxon>Eukaryota</taxon>
        <taxon>Metazoa</taxon>
        <taxon>Ecdysozoa</taxon>
        <taxon>Arthropoda</taxon>
        <taxon>Chelicerata</taxon>
        <taxon>Arachnida</taxon>
        <taxon>Araneae</taxon>
        <taxon>Araneomorphae</taxon>
        <taxon>Entelegynae</taxon>
        <taxon>Araneoidea</taxon>
        <taxon>Araneidae</taxon>
        <taxon>Caerostris</taxon>
    </lineage>
</organism>
<evidence type="ECO:0000256" key="7">
    <source>
        <dbReference type="ARBA" id="ARBA00022792"/>
    </source>
</evidence>
<evidence type="ECO:0000256" key="13">
    <source>
        <dbReference type="ARBA" id="ARBA00023128"/>
    </source>
</evidence>
<evidence type="ECO:0000256" key="5">
    <source>
        <dbReference type="ARBA" id="ARBA00022692"/>
    </source>
</evidence>
<evidence type="ECO:0000256" key="8">
    <source>
        <dbReference type="ARBA" id="ARBA00022840"/>
    </source>
</evidence>
<comment type="similarity">
    <text evidence="2">Belongs to the ABC transporter superfamily. ABCB family. Multidrug resistance exporter (TC 3.A.1.201) subfamily.</text>
</comment>
<dbReference type="SUPFAM" id="SSF90123">
    <property type="entry name" value="ABC transporter transmembrane region"/>
    <property type="match status" value="1"/>
</dbReference>
<feature type="transmembrane region" description="Helical" evidence="18">
    <location>
        <begin position="534"/>
        <end position="557"/>
    </location>
</feature>
<evidence type="ECO:0000256" key="6">
    <source>
        <dbReference type="ARBA" id="ARBA00022741"/>
    </source>
</evidence>
<name>A0AAV4XMP2_CAEEX</name>
<evidence type="ECO:0000313" key="21">
    <source>
        <dbReference type="EMBL" id="GIY96372.1"/>
    </source>
</evidence>
<dbReference type="InterPro" id="IPR039421">
    <property type="entry name" value="Type_1_exporter"/>
</dbReference>
<dbReference type="Gene3D" id="1.20.1560.10">
    <property type="entry name" value="ABC transporter type 1, transmembrane domain"/>
    <property type="match status" value="1"/>
</dbReference>
<evidence type="ECO:0000256" key="4">
    <source>
        <dbReference type="ARBA" id="ARBA00022538"/>
    </source>
</evidence>
<keyword evidence="22" id="KW-1185">Reference proteome</keyword>
<dbReference type="GO" id="GO:0034220">
    <property type="term" value="P:monoatomic ion transmembrane transport"/>
    <property type="evidence" value="ECO:0007669"/>
    <property type="project" value="UniProtKB-KW"/>
</dbReference>
<evidence type="ECO:0000256" key="10">
    <source>
        <dbReference type="ARBA" id="ARBA00022958"/>
    </source>
</evidence>
<dbReference type="PROSITE" id="PS00211">
    <property type="entry name" value="ABC_TRANSPORTER_1"/>
    <property type="match status" value="1"/>
</dbReference>
<dbReference type="FunFam" id="1.20.1560.10:FF:000016">
    <property type="entry name" value="ATP-binding cassette sub-family B member 8, mitochondrial"/>
    <property type="match status" value="1"/>
</dbReference>
<dbReference type="GO" id="GO:0005524">
    <property type="term" value="F:ATP binding"/>
    <property type="evidence" value="ECO:0007669"/>
    <property type="project" value="UniProtKB-KW"/>
</dbReference>
<keyword evidence="9" id="KW-0809">Transit peptide</keyword>
<feature type="domain" description="ABC transporter" evidence="19">
    <location>
        <begin position="811"/>
        <end position="1048"/>
    </location>
</feature>
<evidence type="ECO:0000256" key="1">
    <source>
        <dbReference type="ARBA" id="ARBA00004448"/>
    </source>
</evidence>
<evidence type="ECO:0000259" key="19">
    <source>
        <dbReference type="PROSITE" id="PS50893"/>
    </source>
</evidence>
<keyword evidence="6" id="KW-0547">Nucleotide-binding</keyword>
<dbReference type="InterPro" id="IPR003593">
    <property type="entry name" value="AAA+_ATPase"/>
</dbReference>
<evidence type="ECO:0000256" key="9">
    <source>
        <dbReference type="ARBA" id="ARBA00022946"/>
    </source>
</evidence>
<dbReference type="InterPro" id="IPR036640">
    <property type="entry name" value="ABC1_TM_sf"/>
</dbReference>
<dbReference type="EMBL" id="BPLR01000650">
    <property type="protein sequence ID" value="GIY96372.1"/>
    <property type="molecule type" value="Genomic_DNA"/>
</dbReference>
<dbReference type="Gene3D" id="3.40.50.300">
    <property type="entry name" value="P-loop containing nucleotide triphosphate hydrolases"/>
    <property type="match status" value="1"/>
</dbReference>
<dbReference type="Pfam" id="PF25569">
    <property type="entry name" value="TPR_ZFYVE26"/>
    <property type="match status" value="1"/>
</dbReference>
<keyword evidence="11 18" id="KW-1133">Transmembrane helix</keyword>
<feature type="domain" description="ABC transmembrane type-1" evidence="20">
    <location>
        <begin position="483"/>
        <end position="776"/>
    </location>
</feature>
<proteinExistence type="inferred from homology"/>
<keyword evidence="13" id="KW-0496">Mitochondrion</keyword>
<evidence type="ECO:0000256" key="17">
    <source>
        <dbReference type="ARBA" id="ARBA00042968"/>
    </source>
</evidence>
<dbReference type="InterPro" id="IPR057946">
    <property type="entry name" value="TPR_ZFYVE26"/>
</dbReference>
<keyword evidence="8 21" id="KW-0067">ATP-binding</keyword>
<dbReference type="GO" id="GO:0006813">
    <property type="term" value="P:potassium ion transport"/>
    <property type="evidence" value="ECO:0007669"/>
    <property type="project" value="UniProtKB-KW"/>
</dbReference>
<keyword evidence="14 18" id="KW-0472">Membrane</keyword>
<keyword evidence="4" id="KW-0633">Potassium transport</keyword>
<accession>A0AAV4XMP2</accession>
<dbReference type="Pfam" id="PF00005">
    <property type="entry name" value="ABC_tran"/>
    <property type="match status" value="1"/>
</dbReference>
<feature type="transmembrane region" description="Helical" evidence="18">
    <location>
        <begin position="479"/>
        <end position="499"/>
    </location>
</feature>
<dbReference type="InterPro" id="IPR017871">
    <property type="entry name" value="ABC_transporter-like_CS"/>
</dbReference>
<dbReference type="CDD" id="cd18574">
    <property type="entry name" value="ABC_6TM_ABCB8_like"/>
    <property type="match status" value="1"/>
</dbReference>
<dbReference type="InterPro" id="IPR011527">
    <property type="entry name" value="ABC1_TM_dom"/>
</dbReference>
<feature type="transmembrane region" description="Helical" evidence="18">
    <location>
        <begin position="635"/>
        <end position="655"/>
    </location>
</feature>
<evidence type="ECO:0000256" key="18">
    <source>
        <dbReference type="SAM" id="Phobius"/>
    </source>
</evidence>
<dbReference type="GO" id="GO:0005743">
    <property type="term" value="C:mitochondrial inner membrane"/>
    <property type="evidence" value="ECO:0007669"/>
    <property type="project" value="UniProtKB-SubCell"/>
</dbReference>
<evidence type="ECO:0000256" key="11">
    <source>
        <dbReference type="ARBA" id="ARBA00022989"/>
    </source>
</evidence>
<evidence type="ECO:0000256" key="2">
    <source>
        <dbReference type="ARBA" id="ARBA00007577"/>
    </source>
</evidence>
<evidence type="ECO:0000259" key="20">
    <source>
        <dbReference type="PROSITE" id="PS50929"/>
    </source>
</evidence>
<keyword evidence="12" id="KW-0406">Ion transport</keyword>
<dbReference type="FunFam" id="3.40.50.300:FF:000403">
    <property type="entry name" value="ATP-binding cassette sub-family B member 8, mitochondrial"/>
    <property type="match status" value="1"/>
</dbReference>
<protein>
    <recommendedName>
        <fullName evidence="15">Mitochondrial potassium channel ATP-binding subunit</fullName>
    </recommendedName>
    <alternativeName>
        <fullName evidence="17">ATP-binding cassette sub-family B member 8, mitochondrial</fullName>
    </alternativeName>
    <alternativeName>
        <fullName evidence="16">Mitochondrial sulfonylurea-receptor</fullName>
    </alternativeName>
</protein>
<dbReference type="PROSITE" id="PS50929">
    <property type="entry name" value="ABC_TM1F"/>
    <property type="match status" value="1"/>
</dbReference>
<dbReference type="SUPFAM" id="SSF52540">
    <property type="entry name" value="P-loop containing nucleoside triphosphate hydrolases"/>
    <property type="match status" value="1"/>
</dbReference>
<keyword evidence="21" id="KW-0407">Ion channel</keyword>
<reference evidence="21 22" key="1">
    <citation type="submission" date="2021-06" db="EMBL/GenBank/DDBJ databases">
        <title>Caerostris extrusa draft genome.</title>
        <authorList>
            <person name="Kono N."/>
            <person name="Arakawa K."/>
        </authorList>
    </citation>
    <scope>NUCLEOTIDE SEQUENCE [LARGE SCALE GENOMIC DNA]</scope>
</reference>
<keyword evidence="10" id="KW-0630">Potassium</keyword>
<dbReference type="InterPro" id="IPR003439">
    <property type="entry name" value="ABC_transporter-like_ATP-bd"/>
</dbReference>
<dbReference type="SMART" id="SM00382">
    <property type="entry name" value="AAA"/>
    <property type="match status" value="1"/>
</dbReference>
<evidence type="ECO:0000256" key="12">
    <source>
        <dbReference type="ARBA" id="ARBA00023065"/>
    </source>
</evidence>
<keyword evidence="5 18" id="KW-0812">Transmembrane</keyword>
<keyword evidence="3" id="KW-0813">Transport</keyword>
<sequence length="1064" mass="119380">MPILRNAQLTTLKHLITEADPSLAVWSSYLFATCRHLERWKYPCVLYEMQIFMEDYARAAKSAINFYLAPAPSYKFMFERQRHLFNAKKHYEKYLANSRDTDVTGTLWKKRNIKIMPEKEVESYIQLIILQEEVSKFLQLCESQSNHSCLYEEGASKDSKHNCPPTLFGNAQMKSEVVSMVLINAVNVDDGFELAMKILKAFNLNATVILCKVGSDLVKIKQKHQIPHYLNSVKCLFNKLVKVDDIILECVSALNTQGGDVEEIIKMLVSDANKINAYLMCGKLKSAYLLAIKLNSTYDVRRIMVAAEHFGQESIQSICKKWLETKSSKLQAKDKANQGKYWSRKKLLVTMFCCLVKNFRCEKLFTIQHGLFSSRFSHSYTKELFFQRYKGNISKKLIEEAKHVFRKYQCNVPKKLTKNFKLFGCTFSMCLFIPLKSSIVFCESQPFHSRLVGINSLEKLHQEAKFDWRKFWTIVKSEVWYILFAVASALVVAVLNIQIPIGLGDMVNVVSSFINDPGYEKDTAMFLSELREPAIHLVYMYLAQSIFTFCYISLLSVSGERVARNMRKELFSSIIEQDIAFFDAHKTGEISSRLTNDVQEFKSCYKLCISQGLRSITQAAGCMVSLYLISPKMTLLMAGVVPVIVLTGSYIGRILRKMSKYAQSQIAQASAVADEAIGNIKTVRSFAMEDSEKKLYNDQIAEIQRLNSELGVGVGLFQGLTNLALNGIVLGVLCVGGSLMCSAEMTPGNMMSFLVSTQTIQKSLAHLSLLFGQFIRGLAAGGRIFQYINLTAEIPLRGGRVLLDEELHGEVKFNNVVFAYPSRPNQVVLKDFSLTLPSRKMVALCGLSGGGKSTVATLLERFYDIENGSITIDGCDIKSLDPSWLRGNVIGYIDQEPVLFATSVMENIRYGRPDASDSEVIEAAKLANAHEFISHFNAGYNTVLGERGATVSGGQKQRIAIARALLKDPKILILDEATSALDVESEKAVQEALDYAIKGRTVLVIAHRLSTIKDADVIVVVSNGAIAEIGNHSSLSKKKGLYWNLIKQQNAKEEEIAPERRKHG</sequence>
<dbReference type="GO" id="GO:0090374">
    <property type="term" value="P:oligopeptide export from mitochondrion"/>
    <property type="evidence" value="ECO:0007669"/>
    <property type="project" value="TreeGrafter"/>
</dbReference>
<dbReference type="CDD" id="cd03249">
    <property type="entry name" value="ABC_MTABC3_MDL1_MDL2"/>
    <property type="match status" value="1"/>
</dbReference>
<comment type="subcellular location">
    <subcellularLocation>
        <location evidence="1">Mitochondrion inner membrane</location>
        <topology evidence="1">Multi-pass membrane protein</topology>
    </subcellularLocation>
</comment>
<comment type="caution">
    <text evidence="21">The sequence shown here is derived from an EMBL/GenBank/DDBJ whole genome shotgun (WGS) entry which is preliminary data.</text>
</comment>
<evidence type="ECO:0000256" key="16">
    <source>
        <dbReference type="ARBA" id="ARBA00041416"/>
    </source>
</evidence>
<dbReference type="GO" id="GO:0016887">
    <property type="term" value="F:ATP hydrolysis activity"/>
    <property type="evidence" value="ECO:0007669"/>
    <property type="project" value="InterPro"/>
</dbReference>
<dbReference type="InterPro" id="IPR027417">
    <property type="entry name" value="P-loop_NTPase"/>
</dbReference>
<evidence type="ECO:0000256" key="15">
    <source>
        <dbReference type="ARBA" id="ARBA00040439"/>
    </source>
</evidence>
<evidence type="ECO:0000256" key="3">
    <source>
        <dbReference type="ARBA" id="ARBA00022448"/>
    </source>
</evidence>